<protein>
    <submittedName>
        <fullName evidence="2">BQ2448_2725 protein</fullName>
    </submittedName>
</protein>
<reference evidence="3" key="1">
    <citation type="submission" date="2016-09" db="EMBL/GenBank/DDBJ databases">
        <authorList>
            <person name="Jeantristanb JTB J.-T."/>
            <person name="Ricardo R."/>
        </authorList>
    </citation>
    <scope>NUCLEOTIDE SEQUENCE [LARGE SCALE GENOMIC DNA]</scope>
</reference>
<accession>A0A238FD80</accession>
<evidence type="ECO:0000313" key="3">
    <source>
        <dbReference type="Proteomes" id="UP000198372"/>
    </source>
</evidence>
<gene>
    <name evidence="2" type="ORF">BQ2448_2725</name>
</gene>
<dbReference type="OrthoDB" id="2539947at2759"/>
<evidence type="ECO:0000313" key="2">
    <source>
        <dbReference type="EMBL" id="SCV71137.1"/>
    </source>
</evidence>
<feature type="compositionally biased region" description="Basic and acidic residues" evidence="1">
    <location>
        <begin position="181"/>
        <end position="190"/>
    </location>
</feature>
<dbReference type="EMBL" id="FMSP01000007">
    <property type="protein sequence ID" value="SCV71137.1"/>
    <property type="molecule type" value="Genomic_DNA"/>
</dbReference>
<dbReference type="AlphaFoldDB" id="A0A238FD80"/>
<sequence length="190" mass="20810">MYWYRFTSYPGAMPPMPAGSPWIGAAAAAAGAPSSAGTAAEALANNVANAAAAHHLPPQVPLPSFHPHHHQTVHPSSHPHQPYTVDMYRSCRRAGSRMLPLLVVGGLGFWAFSKISKLREENYDLRDRIRSDEKASLATTATTPVAMSIDEGKDAKDANKNTASSSGEWRRDWRGRRYGRPRGEEEAHRI</sequence>
<proteinExistence type="predicted"/>
<feature type="region of interest" description="Disordered" evidence="1">
    <location>
        <begin position="142"/>
        <end position="190"/>
    </location>
</feature>
<name>A0A238FD80_9BASI</name>
<organism evidence="2 3">
    <name type="scientific">Microbotryum intermedium</name>
    <dbReference type="NCBI Taxonomy" id="269621"/>
    <lineage>
        <taxon>Eukaryota</taxon>
        <taxon>Fungi</taxon>
        <taxon>Dikarya</taxon>
        <taxon>Basidiomycota</taxon>
        <taxon>Pucciniomycotina</taxon>
        <taxon>Microbotryomycetes</taxon>
        <taxon>Microbotryales</taxon>
        <taxon>Microbotryaceae</taxon>
        <taxon>Microbotryum</taxon>
    </lineage>
</organism>
<evidence type="ECO:0000256" key="1">
    <source>
        <dbReference type="SAM" id="MobiDB-lite"/>
    </source>
</evidence>
<keyword evidence="3" id="KW-1185">Reference proteome</keyword>
<feature type="compositionally biased region" description="Basic and acidic residues" evidence="1">
    <location>
        <begin position="150"/>
        <end position="159"/>
    </location>
</feature>
<dbReference type="Proteomes" id="UP000198372">
    <property type="component" value="Unassembled WGS sequence"/>
</dbReference>